<sequence length="149" mass="17532">MIFKSKYTIVFSKSRESILKNLENSIFTGFPDYAGKYFTGIVDKKGFRLKLMEQDHLVFKGKLINDENQKNTIKLSVRLDFYRLLLIILIICFLVVSNNGNYFILSAYIMIAVFLGYKNYKSSQKVKELFFHYLKKIDPDYKIISNTSY</sequence>
<keyword evidence="1" id="KW-0812">Transmembrane</keyword>
<evidence type="ECO:0000256" key="1">
    <source>
        <dbReference type="SAM" id="Phobius"/>
    </source>
</evidence>
<feature type="transmembrane region" description="Helical" evidence="1">
    <location>
        <begin position="79"/>
        <end position="96"/>
    </location>
</feature>
<dbReference type="EMBL" id="JAOTEN010000001">
    <property type="protein sequence ID" value="MCU7613299.1"/>
    <property type="molecule type" value="Genomic_DNA"/>
</dbReference>
<proteinExistence type="predicted"/>
<gene>
    <name evidence="2" type="ORF">N0B16_02520</name>
</gene>
<evidence type="ECO:0000313" key="3">
    <source>
        <dbReference type="Proteomes" id="UP001208114"/>
    </source>
</evidence>
<organism evidence="2 3">
    <name type="scientific">Chryseobacterium gilvum</name>
    <dbReference type="NCBI Taxonomy" id="2976534"/>
    <lineage>
        <taxon>Bacteria</taxon>
        <taxon>Pseudomonadati</taxon>
        <taxon>Bacteroidota</taxon>
        <taxon>Flavobacteriia</taxon>
        <taxon>Flavobacteriales</taxon>
        <taxon>Weeksellaceae</taxon>
        <taxon>Chryseobacterium group</taxon>
        <taxon>Chryseobacterium</taxon>
    </lineage>
</organism>
<keyword evidence="1" id="KW-0472">Membrane</keyword>
<name>A0ABT2VTH2_9FLAO</name>
<keyword evidence="1" id="KW-1133">Transmembrane helix</keyword>
<dbReference type="Proteomes" id="UP001208114">
    <property type="component" value="Unassembled WGS sequence"/>
</dbReference>
<protein>
    <submittedName>
        <fullName evidence="2">Uncharacterized protein</fullName>
    </submittedName>
</protein>
<dbReference type="RefSeq" id="WP_262989145.1">
    <property type="nucleotide sequence ID" value="NZ_JAOTEN010000001.1"/>
</dbReference>
<reference evidence="3" key="1">
    <citation type="submission" date="2023-07" db="EMBL/GenBank/DDBJ databases">
        <title>Chryseobacterium sp. GMJ5 Genome sequencing and assembly.</title>
        <authorList>
            <person name="Jung Y."/>
        </authorList>
    </citation>
    <scope>NUCLEOTIDE SEQUENCE [LARGE SCALE GENOMIC DNA]</scope>
    <source>
        <strain evidence="3">GMJ5</strain>
    </source>
</reference>
<feature type="transmembrane region" description="Helical" evidence="1">
    <location>
        <begin position="102"/>
        <end position="120"/>
    </location>
</feature>
<accession>A0ABT2VTH2</accession>
<keyword evidence="3" id="KW-1185">Reference proteome</keyword>
<comment type="caution">
    <text evidence="2">The sequence shown here is derived from an EMBL/GenBank/DDBJ whole genome shotgun (WGS) entry which is preliminary data.</text>
</comment>
<evidence type="ECO:0000313" key="2">
    <source>
        <dbReference type="EMBL" id="MCU7613299.1"/>
    </source>
</evidence>